<keyword evidence="2" id="KW-0805">Transcription regulation</keyword>
<dbReference type="OrthoDB" id="9807321at2"/>
<name>A0A402D5V5_9BACT</name>
<accession>A0A402D5V5</accession>
<dbReference type="InterPro" id="IPR037923">
    <property type="entry name" value="HTH-like"/>
</dbReference>
<dbReference type="InterPro" id="IPR018062">
    <property type="entry name" value="HTH_AraC-typ_CS"/>
</dbReference>
<dbReference type="GO" id="GO:0043565">
    <property type="term" value="F:sequence-specific DNA binding"/>
    <property type="evidence" value="ECO:0007669"/>
    <property type="project" value="InterPro"/>
</dbReference>
<dbReference type="PANTHER" id="PTHR46796:SF13">
    <property type="entry name" value="HTH-TYPE TRANSCRIPTIONAL ACTIVATOR RHAS"/>
    <property type="match status" value="1"/>
</dbReference>
<dbReference type="KEGG" id="ccot:CCAX7_45760"/>
<dbReference type="InterPro" id="IPR020449">
    <property type="entry name" value="Tscrpt_reg_AraC-type_HTH"/>
</dbReference>
<evidence type="ECO:0000256" key="3">
    <source>
        <dbReference type="ARBA" id="ARBA00023125"/>
    </source>
</evidence>
<evidence type="ECO:0000256" key="2">
    <source>
        <dbReference type="ARBA" id="ARBA00023015"/>
    </source>
</evidence>
<proteinExistence type="predicted"/>
<dbReference type="GO" id="GO:0003700">
    <property type="term" value="F:DNA-binding transcription factor activity"/>
    <property type="evidence" value="ECO:0007669"/>
    <property type="project" value="InterPro"/>
</dbReference>
<dbReference type="AlphaFoldDB" id="A0A402D5V5"/>
<sequence length="284" mass="32297">MQTSELWYAPPHYFPSGAQEPPVFVPALGLHERMGPRIVHHSATADYIFMHFHTAARLFVEGQMLAYPPNMFVIWGPNTEHLYGSQEGSWSHSWIHLDGPEADEIIQYSSLALDRPVQLKNAALIDWHLQAILTELKTHAQPDPVILKSHFSIWMSQLRRGLGEDGQEGLRRNRLLAVLQYIEDNIAQSVTLTDLAEVAQLSIGHFSAEFKACFGSSPIDYVLDFRLRRAAHLLQDLHLSISEIAARTGFADPFYFSKQFKRRYRLSPSEFRRSSTGNALEGKE</sequence>
<dbReference type="InterPro" id="IPR009057">
    <property type="entry name" value="Homeodomain-like_sf"/>
</dbReference>
<keyword evidence="4" id="KW-0010">Activator</keyword>
<dbReference type="SUPFAM" id="SSF51215">
    <property type="entry name" value="Regulatory protein AraC"/>
    <property type="match status" value="1"/>
</dbReference>
<evidence type="ECO:0000313" key="6">
    <source>
        <dbReference type="EMBL" id="BDI32525.1"/>
    </source>
</evidence>
<dbReference type="PROSITE" id="PS01124">
    <property type="entry name" value="HTH_ARAC_FAMILY_2"/>
    <property type="match status" value="1"/>
</dbReference>
<dbReference type="Proteomes" id="UP000287394">
    <property type="component" value="Chromosome"/>
</dbReference>
<dbReference type="SUPFAM" id="SSF46689">
    <property type="entry name" value="Homeodomain-like"/>
    <property type="match status" value="2"/>
</dbReference>
<dbReference type="EMBL" id="AP025739">
    <property type="protein sequence ID" value="BDI32525.1"/>
    <property type="molecule type" value="Genomic_DNA"/>
</dbReference>
<protein>
    <submittedName>
        <fullName evidence="6">Uncharacterized protein</fullName>
    </submittedName>
</protein>
<dbReference type="Pfam" id="PF12833">
    <property type="entry name" value="HTH_18"/>
    <property type="match status" value="1"/>
</dbReference>
<dbReference type="RefSeq" id="WP_119324876.1">
    <property type="nucleotide sequence ID" value="NZ_AP025739.1"/>
</dbReference>
<keyword evidence="5" id="KW-0804">Transcription</keyword>
<dbReference type="PANTHER" id="PTHR46796">
    <property type="entry name" value="HTH-TYPE TRANSCRIPTIONAL ACTIVATOR RHAS-RELATED"/>
    <property type="match status" value="1"/>
</dbReference>
<keyword evidence="7" id="KW-1185">Reference proteome</keyword>
<dbReference type="PROSITE" id="PS00041">
    <property type="entry name" value="HTH_ARAC_FAMILY_1"/>
    <property type="match status" value="1"/>
</dbReference>
<gene>
    <name evidence="6" type="ORF">CCAX7_45760</name>
</gene>
<evidence type="ECO:0000256" key="4">
    <source>
        <dbReference type="ARBA" id="ARBA00023159"/>
    </source>
</evidence>
<evidence type="ECO:0000313" key="7">
    <source>
        <dbReference type="Proteomes" id="UP000287394"/>
    </source>
</evidence>
<dbReference type="InterPro" id="IPR018060">
    <property type="entry name" value="HTH_AraC"/>
</dbReference>
<keyword evidence="3" id="KW-0238">DNA-binding</keyword>
<keyword evidence="1" id="KW-0963">Cytoplasm</keyword>
<organism evidence="6 7">
    <name type="scientific">Capsulimonas corticalis</name>
    <dbReference type="NCBI Taxonomy" id="2219043"/>
    <lineage>
        <taxon>Bacteria</taxon>
        <taxon>Bacillati</taxon>
        <taxon>Armatimonadota</taxon>
        <taxon>Armatimonadia</taxon>
        <taxon>Capsulimonadales</taxon>
        <taxon>Capsulimonadaceae</taxon>
        <taxon>Capsulimonas</taxon>
    </lineage>
</organism>
<dbReference type="Gene3D" id="1.10.10.60">
    <property type="entry name" value="Homeodomain-like"/>
    <property type="match status" value="2"/>
</dbReference>
<evidence type="ECO:0000256" key="1">
    <source>
        <dbReference type="ARBA" id="ARBA00022490"/>
    </source>
</evidence>
<dbReference type="InterPro" id="IPR050204">
    <property type="entry name" value="AraC_XylS_family_regulators"/>
</dbReference>
<reference evidence="6 7" key="1">
    <citation type="journal article" date="2019" name="Int. J. Syst. Evol. Microbiol.">
        <title>Capsulimonas corticalis gen. nov., sp. nov., an aerobic capsulated bacterium, of a novel bacterial order, Capsulimonadales ord. nov., of the class Armatimonadia of the phylum Armatimonadetes.</title>
        <authorList>
            <person name="Li J."/>
            <person name="Kudo C."/>
            <person name="Tonouchi A."/>
        </authorList>
    </citation>
    <scope>NUCLEOTIDE SEQUENCE [LARGE SCALE GENOMIC DNA]</scope>
    <source>
        <strain evidence="6 7">AX-7</strain>
    </source>
</reference>
<evidence type="ECO:0000256" key="5">
    <source>
        <dbReference type="ARBA" id="ARBA00023163"/>
    </source>
</evidence>
<dbReference type="PRINTS" id="PR00032">
    <property type="entry name" value="HTHARAC"/>
</dbReference>
<dbReference type="SMART" id="SM00342">
    <property type="entry name" value="HTH_ARAC"/>
    <property type="match status" value="1"/>
</dbReference>